<dbReference type="InterPro" id="IPR013830">
    <property type="entry name" value="SGNH_hydro"/>
</dbReference>
<dbReference type="InterPro" id="IPR037460">
    <property type="entry name" value="SEST-like"/>
</dbReference>
<dbReference type="Pfam" id="PF13472">
    <property type="entry name" value="Lipase_GDSL_2"/>
    <property type="match status" value="1"/>
</dbReference>
<dbReference type="SUPFAM" id="SSF52266">
    <property type="entry name" value="SGNH hydrolase"/>
    <property type="match status" value="1"/>
</dbReference>
<organism evidence="3 4">
    <name type="scientific">Streptomyces orinoci</name>
    <name type="common">Streptoverticillium orinoci</name>
    <dbReference type="NCBI Taxonomy" id="67339"/>
    <lineage>
        <taxon>Bacteria</taxon>
        <taxon>Bacillati</taxon>
        <taxon>Actinomycetota</taxon>
        <taxon>Actinomycetes</taxon>
        <taxon>Kitasatosporales</taxon>
        <taxon>Streptomycetaceae</taxon>
        <taxon>Streptomyces</taxon>
    </lineage>
</organism>
<evidence type="ECO:0000313" key="3">
    <source>
        <dbReference type="EMBL" id="MEV5508910.1"/>
    </source>
</evidence>
<reference evidence="3 4" key="1">
    <citation type="submission" date="2024-06" db="EMBL/GenBank/DDBJ databases">
        <title>The Natural Products Discovery Center: Release of the First 8490 Sequenced Strains for Exploring Actinobacteria Biosynthetic Diversity.</title>
        <authorList>
            <person name="Kalkreuter E."/>
            <person name="Kautsar S.A."/>
            <person name="Yang D."/>
            <person name="Bader C.D."/>
            <person name="Teijaro C.N."/>
            <person name="Fluegel L."/>
            <person name="Davis C.M."/>
            <person name="Simpson J.R."/>
            <person name="Lauterbach L."/>
            <person name="Steele A.D."/>
            <person name="Gui C."/>
            <person name="Meng S."/>
            <person name="Li G."/>
            <person name="Viehrig K."/>
            <person name="Ye F."/>
            <person name="Su P."/>
            <person name="Kiefer A.F."/>
            <person name="Nichols A."/>
            <person name="Cepeda A.J."/>
            <person name="Yan W."/>
            <person name="Fan B."/>
            <person name="Jiang Y."/>
            <person name="Adhikari A."/>
            <person name="Zheng C.-J."/>
            <person name="Schuster L."/>
            <person name="Cowan T.M."/>
            <person name="Smanski M.J."/>
            <person name="Chevrette M.G."/>
            <person name="De Carvalho L.P.S."/>
            <person name="Shen B."/>
        </authorList>
    </citation>
    <scope>NUCLEOTIDE SEQUENCE [LARGE SCALE GENOMIC DNA]</scope>
    <source>
        <strain evidence="3 4">NPDC052347</strain>
    </source>
</reference>
<gene>
    <name evidence="3" type="ORF">AB0L16_21105</name>
</gene>
<dbReference type="Proteomes" id="UP001552594">
    <property type="component" value="Unassembled WGS sequence"/>
</dbReference>
<feature type="compositionally biased region" description="Basic residues" evidence="1">
    <location>
        <begin position="23"/>
        <end position="34"/>
    </location>
</feature>
<dbReference type="PANTHER" id="PTHR37981">
    <property type="entry name" value="LIPASE 2"/>
    <property type="match status" value="1"/>
</dbReference>
<keyword evidence="3" id="KW-0378">Hydrolase</keyword>
<sequence length="341" mass="34708">MPTAASKRTQLRTGKRLGERTGKRLAKPTGKRTGKPLGNRPLALAGCALLSTTVALAATPAQATPARPAAATGTFVALGDSYAAGAGIPALSAGLCLRSDHNYAHRVAEKLAPAAYRDVTCAAAKTGALTARQTDAGIPVNGPQLDAVTPDTSLVTLTIGGNDIGVTDLGFVDVVAVCTALAPTNPLGAPCRDHYGDGLAKRLDATAPRLADGLRRIHAKAPGARVLVVGYPAILPADPVKCLGKVPVTVGDTAYLRSVLGQVNSMVARTAAANGATYVDAFKATEGHDSCSSDRWIEGLLPLAPAVPLHPNARGEQAMGDAVLDTLSALGDAPRRAASTR</sequence>
<dbReference type="Gene3D" id="3.40.50.1110">
    <property type="entry name" value="SGNH hydrolase"/>
    <property type="match status" value="1"/>
</dbReference>
<dbReference type="CDD" id="cd01823">
    <property type="entry name" value="SEST_like"/>
    <property type="match status" value="1"/>
</dbReference>
<dbReference type="PANTHER" id="PTHR37981:SF1">
    <property type="entry name" value="SGNH HYDROLASE-TYPE ESTERASE DOMAIN-CONTAINING PROTEIN"/>
    <property type="match status" value="1"/>
</dbReference>
<feature type="domain" description="SGNH hydrolase-type esterase" evidence="2">
    <location>
        <begin position="77"/>
        <end position="318"/>
    </location>
</feature>
<dbReference type="EMBL" id="JBFAUK010000017">
    <property type="protein sequence ID" value="MEV5508910.1"/>
    <property type="molecule type" value="Genomic_DNA"/>
</dbReference>
<dbReference type="EC" id="3.1.-.-" evidence="3"/>
<accession>A0ABV3K179</accession>
<dbReference type="GO" id="GO:0016787">
    <property type="term" value="F:hydrolase activity"/>
    <property type="evidence" value="ECO:0007669"/>
    <property type="project" value="UniProtKB-KW"/>
</dbReference>
<evidence type="ECO:0000313" key="4">
    <source>
        <dbReference type="Proteomes" id="UP001552594"/>
    </source>
</evidence>
<dbReference type="InterPro" id="IPR036514">
    <property type="entry name" value="SGNH_hydro_sf"/>
</dbReference>
<feature type="region of interest" description="Disordered" evidence="1">
    <location>
        <begin position="1"/>
        <end position="38"/>
    </location>
</feature>
<protein>
    <submittedName>
        <fullName evidence="3">SGNH/GDSL hydrolase family protein</fullName>
        <ecNumber evidence="3">3.1.-.-</ecNumber>
    </submittedName>
</protein>
<keyword evidence="4" id="KW-1185">Reference proteome</keyword>
<proteinExistence type="predicted"/>
<comment type="caution">
    <text evidence="3">The sequence shown here is derived from an EMBL/GenBank/DDBJ whole genome shotgun (WGS) entry which is preliminary data.</text>
</comment>
<name>A0ABV3K179_STRON</name>
<evidence type="ECO:0000256" key="1">
    <source>
        <dbReference type="SAM" id="MobiDB-lite"/>
    </source>
</evidence>
<dbReference type="RefSeq" id="WP_109282148.1">
    <property type="nucleotide sequence ID" value="NZ_JBFAUK010000017.1"/>
</dbReference>
<evidence type="ECO:0000259" key="2">
    <source>
        <dbReference type="Pfam" id="PF13472"/>
    </source>
</evidence>